<feature type="domain" description="Oxidoreductase molybdopterin-binding" evidence="2">
    <location>
        <begin position="218"/>
        <end position="363"/>
    </location>
</feature>
<dbReference type="GO" id="GO:0020037">
    <property type="term" value="F:heme binding"/>
    <property type="evidence" value="ECO:0007669"/>
    <property type="project" value="TreeGrafter"/>
</dbReference>
<evidence type="ECO:0000313" key="3">
    <source>
        <dbReference type="EMBL" id="EFQ84681.1"/>
    </source>
</evidence>
<evidence type="ECO:0000313" key="4">
    <source>
        <dbReference type="Proteomes" id="UP000003111"/>
    </source>
</evidence>
<dbReference type="PANTHER" id="PTHR19372:SF7">
    <property type="entry name" value="SULFITE OXIDASE, MITOCHONDRIAL"/>
    <property type="match status" value="1"/>
</dbReference>
<dbReference type="InterPro" id="IPR014756">
    <property type="entry name" value="Ig_E-set"/>
</dbReference>
<accession>E2S7L5</accession>
<keyword evidence="1" id="KW-0812">Transmembrane</keyword>
<dbReference type="SUPFAM" id="SSF81296">
    <property type="entry name" value="E set domains"/>
    <property type="match status" value="1"/>
</dbReference>
<evidence type="ECO:0000259" key="2">
    <source>
        <dbReference type="Pfam" id="PF00174"/>
    </source>
</evidence>
<feature type="transmembrane region" description="Helical" evidence="1">
    <location>
        <begin position="55"/>
        <end position="76"/>
    </location>
</feature>
<feature type="transmembrane region" description="Helical" evidence="1">
    <location>
        <begin position="83"/>
        <end position="99"/>
    </location>
</feature>
<reference evidence="3" key="1">
    <citation type="submission" date="2010-08" db="EMBL/GenBank/DDBJ databases">
        <authorList>
            <person name="Muzny D."/>
            <person name="Qin X."/>
            <person name="Buhay C."/>
            <person name="Dugan-Rocha S."/>
            <person name="Ding Y."/>
            <person name="Chen G."/>
            <person name="Hawes A."/>
            <person name="Holder M."/>
            <person name="Jhangiani S."/>
            <person name="Johnson A."/>
            <person name="Khan Z."/>
            <person name="Li Z."/>
            <person name="Liu W."/>
            <person name="Liu X."/>
            <person name="Perez L."/>
            <person name="Shen H."/>
            <person name="Wang Q."/>
            <person name="Watt J."/>
            <person name="Xi L."/>
            <person name="Xin Y."/>
            <person name="Zhou J."/>
            <person name="Deng J."/>
            <person name="Jiang H."/>
            <person name="Liu Y."/>
            <person name="Qu J."/>
            <person name="Song X.-Z."/>
            <person name="Zhang L."/>
            <person name="Villasana D."/>
            <person name="Johnson A."/>
            <person name="Liu J."/>
            <person name="Liyanage D."/>
            <person name="Lorensuhewa L."/>
            <person name="Robinson T."/>
            <person name="Song A."/>
            <person name="Song B.-B."/>
            <person name="Dinh H."/>
            <person name="Thornton R."/>
            <person name="Coyle M."/>
            <person name="Francisco L."/>
            <person name="Jackson L."/>
            <person name="Javaid M."/>
            <person name="Korchina V."/>
            <person name="Kovar C."/>
            <person name="Mata R."/>
            <person name="Mathew T."/>
            <person name="Ngo R."/>
            <person name="Nguyen L."/>
            <person name="Nguyen N."/>
            <person name="Okwuonu G."/>
            <person name="Ongeri F."/>
            <person name="Pham C."/>
            <person name="Simmons D."/>
            <person name="Wilczek-Boney K."/>
            <person name="Hale W."/>
            <person name="Jakkamsetti A."/>
            <person name="Pham P."/>
            <person name="Ruth R."/>
            <person name="San Lucas F."/>
            <person name="Warren J."/>
            <person name="Zhang J."/>
            <person name="Zhao Z."/>
            <person name="Zhou C."/>
            <person name="Zhu D."/>
            <person name="Lee S."/>
            <person name="Bess C."/>
            <person name="Blankenburg K."/>
            <person name="Forbes L."/>
            <person name="Fu Q."/>
            <person name="Gubbala S."/>
            <person name="Hirani K."/>
            <person name="Jayaseelan J.C."/>
            <person name="Lara F."/>
            <person name="Munidasa M."/>
            <person name="Palculict T."/>
            <person name="Patil S."/>
            <person name="Pu L.-L."/>
            <person name="Saada N."/>
            <person name="Tang L."/>
            <person name="Weissenberger G."/>
            <person name="Zhu Y."/>
            <person name="Hemphill L."/>
            <person name="Shang Y."/>
            <person name="Youmans B."/>
            <person name="Ayvaz T."/>
            <person name="Ross M."/>
            <person name="Santibanez J."/>
            <person name="Aqrawi P."/>
            <person name="Gross S."/>
            <person name="Joshi V."/>
            <person name="Fowler G."/>
            <person name="Nazareth L."/>
            <person name="Reid J."/>
            <person name="Worley K."/>
            <person name="Petrosino J."/>
            <person name="Highlander S."/>
            <person name="Gibbs R."/>
        </authorList>
    </citation>
    <scope>NUCLEOTIDE SEQUENCE [LARGE SCALE GENOMIC DNA]</scope>
    <source>
        <strain evidence="3">DSM 15272</strain>
    </source>
</reference>
<dbReference type="Pfam" id="PF00174">
    <property type="entry name" value="Oxidored_molyb"/>
    <property type="match status" value="1"/>
</dbReference>
<dbReference type="GO" id="GO:0043546">
    <property type="term" value="F:molybdopterin cofactor binding"/>
    <property type="evidence" value="ECO:0007669"/>
    <property type="project" value="TreeGrafter"/>
</dbReference>
<sequence length="491" mass="51858">MLAVGAALTVSELLAAVFDVPESPLLAVAQHAVDLTPAPLIKPIIDLVGTADKPLAVAVTVVVLLALGAVAGRAWIERRQVSLTLVGGFTALGTLAVLTRPEPSAAAVVATVAGAAAALAVLHLLQDRLAEDAPDGTRRSFLVGAAVVLVGIVASGVGGQLLAERRRRRAELERARASLDLPLEPTSTPAGADLGIDGQRPWTTPNRDFYRIDTALSPPLLDASEWSLRIHGLVDREITVTYDDLVARGLTEAWVTLCCVSNEVGGDLIGNANWSGVPMADLLAEAGVQDGADCLLSTSVDGWTCGTPLEAVTDGRNALLAVGMNGEPLPVRHGFPVRQVIPGLYGYVSATKWVVDWEVTRFAEVEAYWTQRGWGERGPIKTQSRIDLPAPNSTVRAGQQVIAGVAWHQHTGISAVEVRVDEGDWVGATIGEVDTVDTWVQWSVPWDATPGRHTIEVRATDADGRVQTQERADVLPDGATGWHSVDVAAQA</sequence>
<dbReference type="GO" id="GO:0008482">
    <property type="term" value="F:sulfite oxidase activity"/>
    <property type="evidence" value="ECO:0007669"/>
    <property type="project" value="TreeGrafter"/>
</dbReference>
<dbReference type="STRING" id="585531.HMPREF0063_10022"/>
<keyword evidence="1" id="KW-0472">Membrane</keyword>
<gene>
    <name evidence="3" type="ORF">HMPREF0063_10022</name>
</gene>
<dbReference type="GO" id="GO:0006790">
    <property type="term" value="P:sulfur compound metabolic process"/>
    <property type="evidence" value="ECO:0007669"/>
    <property type="project" value="TreeGrafter"/>
</dbReference>
<feature type="transmembrane region" description="Helical" evidence="1">
    <location>
        <begin position="141"/>
        <end position="163"/>
    </location>
</feature>
<dbReference type="HOGENOM" id="CLU_003827_2_0_11"/>
<feature type="transmembrane region" description="Helical" evidence="1">
    <location>
        <begin position="105"/>
        <end position="125"/>
    </location>
</feature>
<dbReference type="InterPro" id="IPR036374">
    <property type="entry name" value="OxRdtase_Mopterin-bd_sf"/>
</dbReference>
<dbReference type="SUPFAM" id="SSF56524">
    <property type="entry name" value="Oxidoreductase molybdopterin-binding domain"/>
    <property type="match status" value="1"/>
</dbReference>
<protein>
    <submittedName>
        <fullName evidence="3">Tat pathway signal sequence domain protein</fullName>
    </submittedName>
</protein>
<dbReference type="AlphaFoldDB" id="E2S7L5"/>
<comment type="caution">
    <text evidence="3">The sequence shown here is derived from an EMBL/GenBank/DDBJ whole genome shotgun (WGS) entry which is preliminary data.</text>
</comment>
<dbReference type="Proteomes" id="UP000003111">
    <property type="component" value="Unassembled WGS sequence"/>
</dbReference>
<keyword evidence="1" id="KW-1133">Transmembrane helix</keyword>
<dbReference type="PANTHER" id="PTHR19372">
    <property type="entry name" value="SULFITE REDUCTASE"/>
    <property type="match status" value="1"/>
</dbReference>
<organism evidence="3 4">
    <name type="scientific">Aeromicrobium marinum DSM 15272</name>
    <dbReference type="NCBI Taxonomy" id="585531"/>
    <lineage>
        <taxon>Bacteria</taxon>
        <taxon>Bacillati</taxon>
        <taxon>Actinomycetota</taxon>
        <taxon>Actinomycetes</taxon>
        <taxon>Propionibacteriales</taxon>
        <taxon>Nocardioidaceae</taxon>
        <taxon>Aeromicrobium</taxon>
    </lineage>
</organism>
<evidence type="ECO:0000256" key="1">
    <source>
        <dbReference type="SAM" id="Phobius"/>
    </source>
</evidence>
<name>E2S7L5_9ACTN</name>
<keyword evidence="4" id="KW-1185">Reference proteome</keyword>
<dbReference type="Gene3D" id="3.90.420.10">
    <property type="entry name" value="Oxidoreductase, molybdopterin-binding domain"/>
    <property type="match status" value="1"/>
</dbReference>
<dbReference type="InterPro" id="IPR000572">
    <property type="entry name" value="OxRdtase_Mopterin-bd_dom"/>
</dbReference>
<dbReference type="Gene3D" id="2.60.40.650">
    <property type="match status" value="1"/>
</dbReference>
<proteinExistence type="predicted"/>
<dbReference type="EMBL" id="ACLF03000001">
    <property type="protein sequence ID" value="EFQ84681.1"/>
    <property type="molecule type" value="Genomic_DNA"/>
</dbReference>
<dbReference type="eggNOG" id="COG2041">
    <property type="taxonomic scope" value="Bacteria"/>
</dbReference>